<dbReference type="AlphaFoldDB" id="A0A9W6JNM1"/>
<dbReference type="EMBL" id="BSFL01000001">
    <property type="protein sequence ID" value="GLK79469.1"/>
    <property type="molecule type" value="Genomic_DNA"/>
</dbReference>
<proteinExistence type="inferred from homology"/>
<keyword evidence="5" id="KW-1185">Reference proteome</keyword>
<feature type="transmembrane region" description="Helical" evidence="2">
    <location>
        <begin position="123"/>
        <end position="150"/>
    </location>
</feature>
<dbReference type="Pfam" id="PF01478">
    <property type="entry name" value="Peptidase_A24"/>
    <property type="match status" value="1"/>
</dbReference>
<evidence type="ECO:0000256" key="2">
    <source>
        <dbReference type="SAM" id="Phobius"/>
    </source>
</evidence>
<dbReference type="PRINTS" id="PR00864">
    <property type="entry name" value="PREPILNPTASE"/>
</dbReference>
<accession>A0A9W6JNM1</accession>
<evidence type="ECO:0000313" key="4">
    <source>
        <dbReference type="EMBL" id="GLK79469.1"/>
    </source>
</evidence>
<sequence>MQTPSAERAFRKADRAAGLVGIAAAAALSVLSPGAPLVAATTLPLVAWIVWRDATGFVIPDPTALALAAIGVAARFADDGASLATALSLGADVALTGGALWLLREAFYRLRGQDGLGFGDVKLAAAGGCLIGAEGVAAALLAASLAGLAVAALRGSGRMDRIAFGAFFAPAIWLVLVGAAAWPPLMLR</sequence>
<dbReference type="InterPro" id="IPR014032">
    <property type="entry name" value="Peptidase_A24A_bac"/>
</dbReference>
<comment type="similarity">
    <text evidence="1">Belongs to the peptidase A24 family.</text>
</comment>
<keyword evidence="2" id="KW-0472">Membrane</keyword>
<feature type="transmembrane region" description="Helical" evidence="2">
    <location>
        <begin position="83"/>
        <end position="103"/>
    </location>
</feature>
<name>A0A9W6JNM1_9HYPH</name>
<dbReference type="Gene3D" id="1.20.120.1220">
    <property type="match status" value="1"/>
</dbReference>
<feature type="transmembrane region" description="Helical" evidence="2">
    <location>
        <begin position="56"/>
        <end position="76"/>
    </location>
</feature>
<dbReference type="RefSeq" id="WP_271199924.1">
    <property type="nucleotide sequence ID" value="NZ_BSFL01000001.1"/>
</dbReference>
<feature type="transmembrane region" description="Helical" evidence="2">
    <location>
        <begin position="162"/>
        <end position="182"/>
    </location>
</feature>
<dbReference type="Proteomes" id="UP001143309">
    <property type="component" value="Unassembled WGS sequence"/>
</dbReference>
<reference evidence="4" key="1">
    <citation type="journal article" date="2014" name="Int. J. Syst. Evol. Microbiol.">
        <title>Complete genome sequence of Corynebacterium casei LMG S-19264T (=DSM 44701T), isolated from a smear-ripened cheese.</title>
        <authorList>
            <consortium name="US DOE Joint Genome Institute (JGI-PGF)"/>
            <person name="Walter F."/>
            <person name="Albersmeier A."/>
            <person name="Kalinowski J."/>
            <person name="Ruckert C."/>
        </authorList>
    </citation>
    <scope>NUCLEOTIDE SEQUENCE</scope>
    <source>
        <strain evidence="4">VKM B-2748</strain>
    </source>
</reference>
<dbReference type="GO" id="GO:0004190">
    <property type="term" value="F:aspartic-type endopeptidase activity"/>
    <property type="evidence" value="ECO:0007669"/>
    <property type="project" value="InterPro"/>
</dbReference>
<feature type="domain" description="Prepilin type IV endopeptidase peptidase" evidence="3">
    <location>
        <begin position="44"/>
        <end position="151"/>
    </location>
</feature>
<evidence type="ECO:0000313" key="5">
    <source>
        <dbReference type="Proteomes" id="UP001143309"/>
    </source>
</evidence>
<organism evidence="4 5">
    <name type="scientific">Methylopila turkensis</name>
    <dbReference type="NCBI Taxonomy" id="1437816"/>
    <lineage>
        <taxon>Bacteria</taxon>
        <taxon>Pseudomonadati</taxon>
        <taxon>Pseudomonadota</taxon>
        <taxon>Alphaproteobacteria</taxon>
        <taxon>Hyphomicrobiales</taxon>
        <taxon>Methylopilaceae</taxon>
        <taxon>Methylopila</taxon>
    </lineage>
</organism>
<dbReference type="InterPro" id="IPR000045">
    <property type="entry name" value="Prepilin_IV_endopep_pep"/>
</dbReference>
<keyword evidence="2" id="KW-1133">Transmembrane helix</keyword>
<evidence type="ECO:0000259" key="3">
    <source>
        <dbReference type="Pfam" id="PF01478"/>
    </source>
</evidence>
<comment type="caution">
    <text evidence="4">The sequence shown here is derived from an EMBL/GenBank/DDBJ whole genome shotgun (WGS) entry which is preliminary data.</text>
</comment>
<reference evidence="4" key="2">
    <citation type="submission" date="2023-01" db="EMBL/GenBank/DDBJ databases">
        <authorList>
            <person name="Sun Q."/>
            <person name="Evtushenko L."/>
        </authorList>
    </citation>
    <scope>NUCLEOTIDE SEQUENCE</scope>
    <source>
        <strain evidence="4">VKM B-2748</strain>
    </source>
</reference>
<dbReference type="GO" id="GO:0016020">
    <property type="term" value="C:membrane"/>
    <property type="evidence" value="ECO:0007669"/>
    <property type="project" value="InterPro"/>
</dbReference>
<gene>
    <name evidence="4" type="ORF">GCM10008174_12100</name>
</gene>
<evidence type="ECO:0000256" key="1">
    <source>
        <dbReference type="RuleBase" id="RU003793"/>
    </source>
</evidence>
<keyword evidence="2" id="KW-0812">Transmembrane</keyword>
<protein>
    <recommendedName>
        <fullName evidence="3">Prepilin type IV endopeptidase peptidase domain-containing protein</fullName>
    </recommendedName>
</protein>